<feature type="region of interest" description="Disordered" evidence="1">
    <location>
        <begin position="125"/>
        <end position="153"/>
    </location>
</feature>
<dbReference type="AlphaFoldDB" id="A0A9N7U0B8"/>
<feature type="region of interest" description="Disordered" evidence="1">
    <location>
        <begin position="87"/>
        <end position="111"/>
    </location>
</feature>
<evidence type="ECO:0000313" key="3">
    <source>
        <dbReference type="Proteomes" id="UP001153269"/>
    </source>
</evidence>
<name>A0A9N7U0B8_PLEPL</name>
<sequence>NSYQTENPTHAKANVFQQNKSTYSHGLPELEASGRRRLPAQTALPSSAHHHFQEKELILRLGRQQCHGIQGRPRSFVCTELTSEVMGSSAAPSESATGSAQRWNNNHTLRYPGPKLYVFTPGMAERQRSCGTGKGARRRKSLGNRNKCTRKEE</sequence>
<comment type="caution">
    <text evidence="2">The sequence shown here is derived from an EMBL/GenBank/DDBJ whole genome shotgun (WGS) entry which is preliminary data.</text>
</comment>
<organism evidence="2 3">
    <name type="scientific">Pleuronectes platessa</name>
    <name type="common">European plaice</name>
    <dbReference type="NCBI Taxonomy" id="8262"/>
    <lineage>
        <taxon>Eukaryota</taxon>
        <taxon>Metazoa</taxon>
        <taxon>Chordata</taxon>
        <taxon>Craniata</taxon>
        <taxon>Vertebrata</taxon>
        <taxon>Euteleostomi</taxon>
        <taxon>Actinopterygii</taxon>
        <taxon>Neopterygii</taxon>
        <taxon>Teleostei</taxon>
        <taxon>Neoteleostei</taxon>
        <taxon>Acanthomorphata</taxon>
        <taxon>Carangaria</taxon>
        <taxon>Pleuronectiformes</taxon>
        <taxon>Pleuronectoidei</taxon>
        <taxon>Pleuronectidae</taxon>
        <taxon>Pleuronectes</taxon>
    </lineage>
</organism>
<evidence type="ECO:0000313" key="2">
    <source>
        <dbReference type="EMBL" id="CAB1421902.1"/>
    </source>
</evidence>
<feature type="non-terminal residue" evidence="2">
    <location>
        <position position="153"/>
    </location>
</feature>
<gene>
    <name evidence="2" type="ORF">PLEPLA_LOCUS9790</name>
</gene>
<keyword evidence="3" id="KW-1185">Reference proteome</keyword>
<accession>A0A9N7U0B8</accession>
<feature type="compositionally biased region" description="Polar residues" evidence="1">
    <location>
        <begin position="87"/>
        <end position="108"/>
    </location>
</feature>
<dbReference type="EMBL" id="CADEAL010000552">
    <property type="protein sequence ID" value="CAB1421902.1"/>
    <property type="molecule type" value="Genomic_DNA"/>
</dbReference>
<protein>
    <submittedName>
        <fullName evidence="2">Uncharacterized protein</fullName>
    </submittedName>
</protein>
<dbReference type="Proteomes" id="UP001153269">
    <property type="component" value="Unassembled WGS sequence"/>
</dbReference>
<reference evidence="2" key="1">
    <citation type="submission" date="2020-03" db="EMBL/GenBank/DDBJ databases">
        <authorList>
            <person name="Weist P."/>
        </authorList>
    </citation>
    <scope>NUCLEOTIDE SEQUENCE</scope>
</reference>
<proteinExistence type="predicted"/>
<evidence type="ECO:0000256" key="1">
    <source>
        <dbReference type="SAM" id="MobiDB-lite"/>
    </source>
</evidence>